<feature type="transmembrane region" description="Helical" evidence="1">
    <location>
        <begin position="295"/>
        <end position="312"/>
    </location>
</feature>
<name>A0A2A4B4U9_9SPHN</name>
<feature type="transmembrane region" description="Helical" evidence="1">
    <location>
        <begin position="366"/>
        <end position="387"/>
    </location>
</feature>
<reference evidence="2 3" key="1">
    <citation type="submission" date="2017-09" db="EMBL/GenBank/DDBJ databases">
        <title>Sphingomonas spermidinifaciens 9NM-10, whole genome shotgun sequence.</title>
        <authorList>
            <person name="Feng G."/>
            <person name="Zhu H."/>
        </authorList>
    </citation>
    <scope>NUCLEOTIDE SEQUENCE [LARGE SCALE GENOMIC DNA]</scope>
    <source>
        <strain evidence="2 3">9NM-10</strain>
    </source>
</reference>
<dbReference type="EMBL" id="NWMW01000001">
    <property type="protein sequence ID" value="PCD02975.1"/>
    <property type="molecule type" value="Genomic_DNA"/>
</dbReference>
<protein>
    <submittedName>
        <fullName evidence="2">Uncharacterized protein</fullName>
    </submittedName>
</protein>
<dbReference type="Proteomes" id="UP000218366">
    <property type="component" value="Unassembled WGS sequence"/>
</dbReference>
<sequence>MIAGLIFATEAAEDRGEALAATLPFGGMTLIEYQARLLIGCGAAHLMIAVARVTPALLAAVNRIGRRGIAIDVVRSAEEAAAKAHPLASIVVVADSLVTTDQAVRAIAFAQPDTLMVLAEAASPAAVERVDAGHVWAGLAALSATRLKEIAGMPREYDFQSTLLRVVVAGGAAQVQLPAAAKRAGHGVERNAGALASRGNAVLAALANGRTDWPDRFVFTPISRFALPKLAARGVPHWGAPAAAGLLTAGGLVAAWLGSAGAGLVLSLLAIAALSTGSLLSWLRGDDRRALAQERAIAAIAAIAVLATGLAASFVDATATPIVLAVVAVAAAGMTERSGARAGWWWGSPAGYPLILAPFALAGFSWAGLAVIAAYAMITLGAAIETLRLKA</sequence>
<comment type="caution">
    <text evidence="2">The sequence shown here is derived from an EMBL/GenBank/DDBJ whole genome shotgun (WGS) entry which is preliminary data.</text>
</comment>
<evidence type="ECO:0000313" key="3">
    <source>
        <dbReference type="Proteomes" id="UP000218366"/>
    </source>
</evidence>
<accession>A0A2A4B4U9</accession>
<proteinExistence type="predicted"/>
<evidence type="ECO:0000313" key="2">
    <source>
        <dbReference type="EMBL" id="PCD02975.1"/>
    </source>
</evidence>
<organism evidence="2 3">
    <name type="scientific">Sphingomonas spermidinifaciens</name>
    <dbReference type="NCBI Taxonomy" id="1141889"/>
    <lineage>
        <taxon>Bacteria</taxon>
        <taxon>Pseudomonadati</taxon>
        <taxon>Pseudomonadota</taxon>
        <taxon>Alphaproteobacteria</taxon>
        <taxon>Sphingomonadales</taxon>
        <taxon>Sphingomonadaceae</taxon>
        <taxon>Sphingomonas</taxon>
    </lineage>
</organism>
<keyword evidence="1" id="KW-0812">Transmembrane</keyword>
<feature type="transmembrane region" description="Helical" evidence="1">
    <location>
        <begin position="264"/>
        <end position="283"/>
    </location>
</feature>
<evidence type="ECO:0000256" key="1">
    <source>
        <dbReference type="SAM" id="Phobius"/>
    </source>
</evidence>
<dbReference type="OrthoDB" id="8477220at2"/>
<keyword evidence="1" id="KW-1133">Transmembrane helix</keyword>
<dbReference type="RefSeq" id="WP_096341376.1">
    <property type="nucleotide sequence ID" value="NZ_NWMW01000001.1"/>
</dbReference>
<gene>
    <name evidence="2" type="ORF">COC42_00610</name>
</gene>
<keyword evidence="3" id="KW-1185">Reference proteome</keyword>
<feature type="transmembrane region" description="Helical" evidence="1">
    <location>
        <begin position="238"/>
        <end position="258"/>
    </location>
</feature>
<keyword evidence="1" id="KW-0472">Membrane</keyword>
<dbReference type="AlphaFoldDB" id="A0A2A4B4U9"/>